<keyword evidence="3" id="KW-0812">Transmembrane</keyword>
<evidence type="ECO:0000313" key="7">
    <source>
        <dbReference type="EMBL" id="CAG5082456.1"/>
    </source>
</evidence>
<evidence type="ECO:0000313" key="8">
    <source>
        <dbReference type="Proteomes" id="UP001158576"/>
    </source>
</evidence>
<organism evidence="7 8">
    <name type="scientific">Oikopleura dioica</name>
    <name type="common">Tunicate</name>
    <dbReference type="NCBI Taxonomy" id="34765"/>
    <lineage>
        <taxon>Eukaryota</taxon>
        <taxon>Metazoa</taxon>
        <taxon>Chordata</taxon>
        <taxon>Tunicata</taxon>
        <taxon>Appendicularia</taxon>
        <taxon>Copelata</taxon>
        <taxon>Oikopleuridae</taxon>
        <taxon>Oikopleura</taxon>
    </lineage>
</organism>
<dbReference type="Proteomes" id="UP001158576">
    <property type="component" value="Chromosome PAR"/>
</dbReference>
<keyword evidence="5" id="KW-0472">Membrane</keyword>
<name>A0ABN7RS07_OIKDI</name>
<evidence type="ECO:0000256" key="3">
    <source>
        <dbReference type="ARBA" id="ARBA00022692"/>
    </source>
</evidence>
<accession>A0ABN7RS07</accession>
<proteinExistence type="inferred from homology"/>
<feature type="compositionally biased region" description="Polar residues" evidence="6">
    <location>
        <begin position="84"/>
        <end position="124"/>
    </location>
</feature>
<keyword evidence="4" id="KW-1133">Transmembrane helix</keyword>
<evidence type="ECO:0000256" key="4">
    <source>
        <dbReference type="ARBA" id="ARBA00022989"/>
    </source>
</evidence>
<reference evidence="7 8" key="1">
    <citation type="submission" date="2021-04" db="EMBL/GenBank/DDBJ databases">
        <authorList>
            <person name="Bliznina A."/>
        </authorList>
    </citation>
    <scope>NUCLEOTIDE SEQUENCE [LARGE SCALE GENOMIC DNA]</scope>
</reference>
<evidence type="ECO:0000256" key="5">
    <source>
        <dbReference type="ARBA" id="ARBA00023136"/>
    </source>
</evidence>
<dbReference type="InterPro" id="IPR029379">
    <property type="entry name" value="FAM163"/>
</dbReference>
<feature type="region of interest" description="Disordered" evidence="6">
    <location>
        <begin position="79"/>
        <end position="124"/>
    </location>
</feature>
<keyword evidence="8" id="KW-1185">Reference proteome</keyword>
<dbReference type="EMBL" id="OU015568">
    <property type="protein sequence ID" value="CAG5082456.1"/>
    <property type="molecule type" value="Genomic_DNA"/>
</dbReference>
<comment type="similarity">
    <text evidence="2">Belongs to the FAM163 family.</text>
</comment>
<evidence type="ECO:0000256" key="1">
    <source>
        <dbReference type="ARBA" id="ARBA00004167"/>
    </source>
</evidence>
<protein>
    <submittedName>
        <fullName evidence="7">Oidioi.mRNA.OKI2018_I69.PAR.g10131.t1.cds</fullName>
    </submittedName>
</protein>
<gene>
    <name evidence="7" type="ORF">OKIOD_LOCUS1689</name>
</gene>
<evidence type="ECO:0000256" key="6">
    <source>
        <dbReference type="SAM" id="MobiDB-lite"/>
    </source>
</evidence>
<sequence>MMFLVTGACLAFFVLLIVILLMCYCRLYYACRQENPKERQNYLHKKFKSTKSSPCPHRVSNERAKRGIRGAFAKNTMTGLLISGPSNNPSPEVPKKTSSNHLDSGTTSRPVPVRFNNNPRFISV</sequence>
<evidence type="ECO:0000256" key="2">
    <source>
        <dbReference type="ARBA" id="ARBA00006760"/>
    </source>
</evidence>
<comment type="subcellular location">
    <subcellularLocation>
        <location evidence="1">Membrane</location>
        <topology evidence="1">Single-pass membrane protein</topology>
    </subcellularLocation>
</comment>
<dbReference type="Pfam" id="PF15069">
    <property type="entry name" value="FAM163"/>
    <property type="match status" value="1"/>
</dbReference>